<dbReference type="Proteomes" id="UP000319829">
    <property type="component" value="Unassembled WGS sequence"/>
</dbReference>
<evidence type="ECO:0000313" key="3">
    <source>
        <dbReference type="EMBL" id="TMQ61770.1"/>
    </source>
</evidence>
<evidence type="ECO:0000313" key="4">
    <source>
        <dbReference type="Proteomes" id="UP000317366"/>
    </source>
</evidence>
<dbReference type="SUPFAM" id="SSF47413">
    <property type="entry name" value="lambda repressor-like DNA-binding domains"/>
    <property type="match status" value="1"/>
</dbReference>
<sequence length="130" mass="14556">MHQTHLGEEIRRLRLLAGLTLRGLAADLGISAAHLSDIEHNRRRPSENLLRRITHELRDVGATFESLERLATGIDPEAREWVTSTPGARAVLRRVVESGLDPEDLLRTLERIIARKRKGKSRKAASRGGD</sequence>
<dbReference type="InterPro" id="IPR001387">
    <property type="entry name" value="Cro/C1-type_HTH"/>
</dbReference>
<dbReference type="SMART" id="SM00530">
    <property type="entry name" value="HTH_XRE"/>
    <property type="match status" value="1"/>
</dbReference>
<dbReference type="Pfam" id="PF13560">
    <property type="entry name" value="HTH_31"/>
    <property type="match status" value="1"/>
</dbReference>
<dbReference type="CDD" id="cd00093">
    <property type="entry name" value="HTH_XRE"/>
    <property type="match status" value="1"/>
</dbReference>
<dbReference type="EMBL" id="VBOX01000090">
    <property type="protein sequence ID" value="TMQ61770.1"/>
    <property type="molecule type" value="Genomic_DNA"/>
</dbReference>
<dbReference type="EMBL" id="VBOU01000091">
    <property type="protein sequence ID" value="TMQ53049.1"/>
    <property type="molecule type" value="Genomic_DNA"/>
</dbReference>
<accession>A0A538TDQ9</accession>
<evidence type="ECO:0000313" key="5">
    <source>
        <dbReference type="Proteomes" id="UP000319829"/>
    </source>
</evidence>
<comment type="caution">
    <text evidence="3">The sequence shown here is derived from an EMBL/GenBank/DDBJ whole genome shotgun (WGS) entry which is preliminary data.</text>
</comment>
<dbReference type="InterPro" id="IPR010982">
    <property type="entry name" value="Lambda_DNA-bd_dom_sf"/>
</dbReference>
<dbReference type="GO" id="GO:0003677">
    <property type="term" value="F:DNA binding"/>
    <property type="evidence" value="ECO:0007669"/>
    <property type="project" value="InterPro"/>
</dbReference>
<dbReference type="Gene3D" id="1.10.260.40">
    <property type="entry name" value="lambda repressor-like DNA-binding domains"/>
    <property type="match status" value="1"/>
</dbReference>
<gene>
    <name evidence="2" type="ORF">E6K74_10735</name>
    <name evidence="3" type="ORF">E6K77_09260</name>
</gene>
<feature type="domain" description="HTH cro/C1-type" evidence="1">
    <location>
        <begin position="10"/>
        <end position="53"/>
    </location>
</feature>
<evidence type="ECO:0000313" key="2">
    <source>
        <dbReference type="EMBL" id="TMQ53049.1"/>
    </source>
</evidence>
<evidence type="ECO:0000259" key="1">
    <source>
        <dbReference type="PROSITE" id="PS50943"/>
    </source>
</evidence>
<proteinExistence type="predicted"/>
<reference evidence="4 5" key="1">
    <citation type="journal article" date="2019" name="Nat. Microbiol.">
        <title>Mediterranean grassland soil C-N compound turnover is dependent on rainfall and depth, and is mediated by genomically divergent microorganisms.</title>
        <authorList>
            <person name="Diamond S."/>
            <person name="Andeer P.F."/>
            <person name="Li Z."/>
            <person name="Crits-Christoph A."/>
            <person name="Burstein D."/>
            <person name="Anantharaman K."/>
            <person name="Lane K.R."/>
            <person name="Thomas B.C."/>
            <person name="Pan C."/>
            <person name="Northen T.R."/>
            <person name="Banfield J.F."/>
        </authorList>
    </citation>
    <scope>NUCLEOTIDE SEQUENCE [LARGE SCALE GENOMIC DNA]</scope>
    <source>
        <strain evidence="2">WS_4</strain>
        <strain evidence="3">WS_7</strain>
    </source>
</reference>
<organism evidence="3 4">
    <name type="scientific">Eiseniibacteriota bacterium</name>
    <dbReference type="NCBI Taxonomy" id="2212470"/>
    <lineage>
        <taxon>Bacteria</taxon>
        <taxon>Candidatus Eiseniibacteriota</taxon>
    </lineage>
</organism>
<protein>
    <submittedName>
        <fullName evidence="3">Helix-turn-helix domain-containing protein</fullName>
    </submittedName>
</protein>
<name>A0A538TDQ9_UNCEI</name>
<dbReference type="Proteomes" id="UP000317366">
    <property type="component" value="Unassembled WGS sequence"/>
</dbReference>
<dbReference type="AlphaFoldDB" id="A0A538TDQ9"/>
<dbReference type="PROSITE" id="PS50943">
    <property type="entry name" value="HTH_CROC1"/>
    <property type="match status" value="1"/>
</dbReference>